<protein>
    <recommendedName>
        <fullName evidence="3">[methylamine--corrinoid protein] Co-methyltransferase</fullName>
        <ecNumber evidence="3">2.1.1.248</ecNumber>
    </recommendedName>
</protein>
<keyword evidence="6" id="KW-1185">Reference proteome</keyword>
<dbReference type="EMBL" id="CP006646">
    <property type="protein sequence ID" value="AGT35779.1"/>
    <property type="molecule type" value="Genomic_DNA"/>
</dbReference>
<evidence type="ECO:0000313" key="6">
    <source>
        <dbReference type="Proteomes" id="UP000015543"/>
    </source>
</evidence>
<dbReference type="SUPFAM" id="SSF75098">
    <property type="entry name" value="Monomethylamine methyltransferase MtmB"/>
    <property type="match status" value="1"/>
</dbReference>
<dbReference type="PATRIC" id="fig|1365176.7.peg.1423"/>
<comment type="similarity">
    <text evidence="2">Belongs to the monomethylamine methyltransferase family.</text>
</comment>
<dbReference type="GeneID" id="16574085"/>
<comment type="catalytic activity">
    <reaction evidence="4">
        <text>Co(I)-[methylamine-specific corrinoid protein] + methylamine + H(+) = methyl-Co(III)-[methylamine-specific corrinoid protein] + NH4(+)</text>
        <dbReference type="Rhea" id="RHEA:26059"/>
        <dbReference type="Rhea" id="RHEA-COMP:11120"/>
        <dbReference type="Rhea" id="RHEA-COMP:11121"/>
        <dbReference type="ChEBI" id="CHEBI:15378"/>
        <dbReference type="ChEBI" id="CHEBI:28938"/>
        <dbReference type="ChEBI" id="CHEBI:59338"/>
        <dbReference type="ChEBI" id="CHEBI:85033"/>
        <dbReference type="ChEBI" id="CHEBI:85035"/>
        <dbReference type="EC" id="2.1.1.248"/>
    </reaction>
</comment>
<evidence type="ECO:0000256" key="4">
    <source>
        <dbReference type="ARBA" id="ARBA00047505"/>
    </source>
</evidence>
<dbReference type="OrthoDB" id="31064at2157"/>
<dbReference type="InterPro" id="IPR036655">
    <property type="entry name" value="MtmB_sf"/>
</dbReference>
<dbReference type="Proteomes" id="UP000015543">
    <property type="component" value="Chromosome"/>
</dbReference>
<evidence type="ECO:0000256" key="1">
    <source>
        <dbReference type="ARBA" id="ARBA00005111"/>
    </source>
</evidence>
<proteinExistence type="inferred from homology"/>
<dbReference type="UniPathway" id="UPA00643"/>
<dbReference type="Pfam" id="PF05369">
    <property type="entry name" value="MtmB"/>
    <property type="match status" value="1"/>
</dbReference>
<dbReference type="eggNOG" id="arCOG05143">
    <property type="taxonomic scope" value="Archaea"/>
</dbReference>
<accession>S5ZWZ5</accession>
<sequence length="447" mass="48575">MARQLIAEFRARAGEYVEQKRFDLEHVSRRVAELEKEYGVHFDPSSPLPDESLGKAVFEAGFTLAVEAGLYIVDESRVAKFSEEELREALKSARNRIVVGRGRDARKLGYREPGDRVFVFGGLAGTPTPLEFFVESAASYALVLRVDGIDHGSVQTVMGEMVRSGAPSEVLAGLREMESLRSALRMAGRPGMHVLGAESSVGSVGSLGAMSLGLLRRGDAQLLPVLNELKTDYHQLVKAYVGSLRGVLGAALVDPVVGGFARGPAGSAIVSVAEILLAMVAYDASYFLVHPVHIVKKATSTIECMWVESVVGLANRYMRLPLVGDVWPANGGGTREYLYEVAANTLVAVVSGLNLLGPVPENGTQPNGGGVDAMFMAGLADRMVEENVGFNRAWGFAVELYKRYEARIVSPDPGKPFWELYDAKKIAPRKEWLETINETIREIAQYI</sequence>
<comment type="pathway">
    <text evidence="1">One-carbon metabolism; methanogenesis from methylamine.</text>
</comment>
<dbReference type="InterPro" id="IPR008031">
    <property type="entry name" value="MtmB_MeTrfase"/>
</dbReference>
<dbReference type="GO" id="GO:0043852">
    <property type="term" value="F:monomethylamine methyltransferase activity"/>
    <property type="evidence" value="ECO:0007669"/>
    <property type="project" value="UniProtKB-EC"/>
</dbReference>
<name>S5ZWZ5_9CREN</name>
<reference evidence="5 6" key="1">
    <citation type="journal article" date="2013" name="Genome Announc.">
        <title>Complete Genomic Sequence of 'Thermofilum adornatus' Strain 1910bT, a Hyperthermophilic Anaerobic Organotrophic Crenarchaeon.</title>
        <authorList>
            <person name="Dominova I.N."/>
            <person name="Kublanov I.V."/>
            <person name="Podosokorskaya O.A."/>
            <person name="Derbikova K.S."/>
            <person name="Patrushev M.V."/>
            <person name="Toshchakov S.V."/>
        </authorList>
    </citation>
    <scope>NUCLEOTIDE SEQUENCE [LARGE SCALE GENOMIC DNA]</scope>
    <source>
        <strain evidence="6">1910b</strain>
    </source>
</reference>
<evidence type="ECO:0000313" key="5">
    <source>
        <dbReference type="EMBL" id="AGT35779.1"/>
    </source>
</evidence>
<dbReference type="HOGENOM" id="CLU_047925_0_0_2"/>
<evidence type="ECO:0000256" key="3">
    <source>
        <dbReference type="ARBA" id="ARBA00012853"/>
    </source>
</evidence>
<dbReference type="RefSeq" id="WP_020963086.1">
    <property type="nucleotide sequence ID" value="NC_022093.1"/>
</dbReference>
<gene>
    <name evidence="5" type="ORF">N186_07205</name>
</gene>
<dbReference type="AlphaFoldDB" id="S5ZWZ5"/>
<evidence type="ECO:0000256" key="2">
    <source>
        <dbReference type="ARBA" id="ARBA00009675"/>
    </source>
</evidence>
<dbReference type="KEGG" id="thb:N186_07205"/>
<organism evidence="5 6">
    <name type="scientific">Thermofilum adornatum</name>
    <dbReference type="NCBI Taxonomy" id="1365176"/>
    <lineage>
        <taxon>Archaea</taxon>
        <taxon>Thermoproteota</taxon>
        <taxon>Thermoprotei</taxon>
        <taxon>Thermofilales</taxon>
        <taxon>Thermofilaceae</taxon>
        <taxon>Thermofilum</taxon>
    </lineage>
</organism>
<dbReference type="EC" id="2.1.1.248" evidence="3"/>
<dbReference type="GO" id="GO:0032259">
    <property type="term" value="P:methylation"/>
    <property type="evidence" value="ECO:0007669"/>
    <property type="project" value="InterPro"/>
</dbReference>
<dbReference type="Gene3D" id="3.20.20.460">
    <property type="entry name" value="Monomethylamine methyltransferase MtmB"/>
    <property type="match status" value="1"/>
</dbReference>